<name>A0A561PWI9_9BACT</name>
<dbReference type="InterPro" id="IPR016024">
    <property type="entry name" value="ARM-type_fold"/>
</dbReference>
<dbReference type="EMBL" id="VIWO01000002">
    <property type="protein sequence ID" value="TWF42483.1"/>
    <property type="molecule type" value="Genomic_DNA"/>
</dbReference>
<protein>
    <recommendedName>
        <fullName evidence="3">HEAT repeat protein</fullName>
    </recommendedName>
</protein>
<evidence type="ECO:0000313" key="2">
    <source>
        <dbReference type="Proteomes" id="UP000320811"/>
    </source>
</evidence>
<dbReference type="AlphaFoldDB" id="A0A561PWI9"/>
<evidence type="ECO:0000313" key="1">
    <source>
        <dbReference type="EMBL" id="TWF42483.1"/>
    </source>
</evidence>
<reference evidence="1 2" key="1">
    <citation type="submission" date="2019-06" db="EMBL/GenBank/DDBJ databases">
        <title>Sorghum-associated microbial communities from plants grown in Nebraska, USA.</title>
        <authorList>
            <person name="Schachtman D."/>
        </authorList>
    </citation>
    <scope>NUCLEOTIDE SEQUENCE [LARGE SCALE GENOMIC DNA]</scope>
    <source>
        <strain evidence="1 2">1209</strain>
    </source>
</reference>
<evidence type="ECO:0008006" key="3">
    <source>
        <dbReference type="Google" id="ProtNLM"/>
    </source>
</evidence>
<dbReference type="Proteomes" id="UP000320811">
    <property type="component" value="Unassembled WGS sequence"/>
</dbReference>
<dbReference type="OrthoDB" id="667893at2"/>
<sequence>MDLRTAILAEHSRTQSLYIAGWIGNSVSRFRQLMQLFLEDEYRVVQRAAWVISFVAMKHPALLTTHLPAMVARMEDAGIPVAVKRNVLRILQYLDIPTPLHGAVMNSCFRFLEDPEEPVAVKAFSMSILAGLAKDYPDIKNEIRLLVEDQLETNPTPGIRSRAKKVLKAIQ</sequence>
<comment type="caution">
    <text evidence="1">The sequence shown here is derived from an EMBL/GenBank/DDBJ whole genome shotgun (WGS) entry which is preliminary data.</text>
</comment>
<accession>A0A561PWI9</accession>
<dbReference type="SUPFAM" id="SSF48371">
    <property type="entry name" value="ARM repeat"/>
    <property type="match status" value="1"/>
</dbReference>
<gene>
    <name evidence="1" type="ORF">FHW36_102239</name>
</gene>
<organism evidence="1 2">
    <name type="scientific">Chitinophaga polysaccharea</name>
    <dbReference type="NCBI Taxonomy" id="1293035"/>
    <lineage>
        <taxon>Bacteria</taxon>
        <taxon>Pseudomonadati</taxon>
        <taxon>Bacteroidota</taxon>
        <taxon>Chitinophagia</taxon>
        <taxon>Chitinophagales</taxon>
        <taxon>Chitinophagaceae</taxon>
        <taxon>Chitinophaga</taxon>
    </lineage>
</organism>
<dbReference type="RefSeq" id="WP_145666117.1">
    <property type="nucleotide sequence ID" value="NZ_VIWO01000002.1"/>
</dbReference>
<proteinExistence type="predicted"/>
<keyword evidence="2" id="KW-1185">Reference proteome</keyword>